<dbReference type="InterPro" id="IPR012910">
    <property type="entry name" value="Plug_dom"/>
</dbReference>
<dbReference type="Gene3D" id="2.60.40.1120">
    <property type="entry name" value="Carboxypeptidase-like, regulatory domain"/>
    <property type="match status" value="1"/>
</dbReference>
<feature type="domain" description="TonB-dependent receptor plug" evidence="2">
    <location>
        <begin position="118"/>
        <end position="210"/>
    </location>
</feature>
<evidence type="ECO:0000259" key="2">
    <source>
        <dbReference type="Pfam" id="PF07715"/>
    </source>
</evidence>
<dbReference type="GO" id="GO:0044718">
    <property type="term" value="P:siderophore transmembrane transport"/>
    <property type="evidence" value="ECO:0007669"/>
    <property type="project" value="TreeGrafter"/>
</dbReference>
<dbReference type="Pfam" id="PF07715">
    <property type="entry name" value="Plug"/>
    <property type="match status" value="1"/>
</dbReference>
<dbReference type="AlphaFoldDB" id="A0A382BTI6"/>
<keyword evidence="1" id="KW-0732">Signal</keyword>
<evidence type="ECO:0000256" key="1">
    <source>
        <dbReference type="ARBA" id="ARBA00022729"/>
    </source>
</evidence>
<dbReference type="Pfam" id="PF13715">
    <property type="entry name" value="CarbopepD_reg_2"/>
    <property type="match status" value="1"/>
</dbReference>
<dbReference type="PANTHER" id="PTHR30069:SF29">
    <property type="entry name" value="HEMOGLOBIN AND HEMOGLOBIN-HAPTOGLOBIN-BINDING PROTEIN 1-RELATED"/>
    <property type="match status" value="1"/>
</dbReference>
<reference evidence="3" key="1">
    <citation type="submission" date="2018-05" db="EMBL/GenBank/DDBJ databases">
        <authorList>
            <person name="Lanie J.A."/>
            <person name="Ng W.-L."/>
            <person name="Kazmierczak K.M."/>
            <person name="Andrzejewski T.M."/>
            <person name="Davidsen T.M."/>
            <person name="Wayne K.J."/>
            <person name="Tettelin H."/>
            <person name="Glass J.I."/>
            <person name="Rusch D."/>
            <person name="Podicherti R."/>
            <person name="Tsui H.-C.T."/>
            <person name="Winkler M.E."/>
        </authorList>
    </citation>
    <scope>NUCLEOTIDE SEQUENCE</scope>
</reference>
<dbReference type="EMBL" id="UINC01031299">
    <property type="protein sequence ID" value="SVB17125.1"/>
    <property type="molecule type" value="Genomic_DNA"/>
</dbReference>
<dbReference type="InterPro" id="IPR037066">
    <property type="entry name" value="Plug_dom_sf"/>
</dbReference>
<gene>
    <name evidence="3" type="ORF">METZ01_LOCUS169979</name>
</gene>
<dbReference type="InterPro" id="IPR039426">
    <property type="entry name" value="TonB-dep_rcpt-like"/>
</dbReference>
<protein>
    <recommendedName>
        <fullName evidence="2">TonB-dependent receptor plug domain-containing protein</fullName>
    </recommendedName>
</protein>
<dbReference type="Gene3D" id="2.170.130.10">
    <property type="entry name" value="TonB-dependent receptor, plug domain"/>
    <property type="match status" value="1"/>
</dbReference>
<dbReference type="PANTHER" id="PTHR30069">
    <property type="entry name" value="TONB-DEPENDENT OUTER MEMBRANE RECEPTOR"/>
    <property type="match status" value="1"/>
</dbReference>
<dbReference type="SUPFAM" id="SSF56935">
    <property type="entry name" value="Porins"/>
    <property type="match status" value="1"/>
</dbReference>
<dbReference type="SUPFAM" id="SSF49464">
    <property type="entry name" value="Carboxypeptidase regulatory domain-like"/>
    <property type="match status" value="1"/>
</dbReference>
<organism evidence="3">
    <name type="scientific">marine metagenome</name>
    <dbReference type="NCBI Taxonomy" id="408172"/>
    <lineage>
        <taxon>unclassified sequences</taxon>
        <taxon>metagenomes</taxon>
        <taxon>ecological metagenomes</taxon>
    </lineage>
</organism>
<accession>A0A382BTI6</accession>
<feature type="non-terminal residue" evidence="3">
    <location>
        <position position="340"/>
    </location>
</feature>
<dbReference type="GO" id="GO:0015344">
    <property type="term" value="F:siderophore uptake transmembrane transporter activity"/>
    <property type="evidence" value="ECO:0007669"/>
    <property type="project" value="TreeGrafter"/>
</dbReference>
<sequence length="340" mass="38044">MQKYIYALFLCFFCVRLIGQTRSVEGTIYDRSTSRPIPNVNVIVEPTKVGAMTNNFGQFHVDVTEKDLELVFQHIGYDEKRVGLDTLINGGRIALDPTVIHLKKLDVIGESKGEFDQFETENMLSELTAEELTIRGYSDISDAIYNEETILVNETMTGHKTVSIRGASQEEMVFMYDGVKINNAGDKSMDLSIFTTVGLDGIEVVRGSHDGAVASSGTINFIPSLPYRNHAEFHQRMGTYNSGNWQGSVAIGNDKIVVNAGTAKMRSSQFYHESVQADIFRSFDNTFINLGFKPFDDTEIRALRFRNEREYENIKLNDSLSATFSADILKLRYDGAGMGV</sequence>
<evidence type="ECO:0000313" key="3">
    <source>
        <dbReference type="EMBL" id="SVB17125.1"/>
    </source>
</evidence>
<name>A0A382BTI6_9ZZZZ</name>
<proteinExistence type="predicted"/>
<dbReference type="InterPro" id="IPR008969">
    <property type="entry name" value="CarboxyPept-like_regulatory"/>
</dbReference>